<sequence length="478" mass="48498">MSRLRMSPVVALVVMTTVGGAVAAAPPAFGDPPVAELPVLAAMRRDLGVADPVARLAAEREAARADRGLRAALGTRLGGSWFDAERGKLVVAVTDSRAAAAVRAGGAEPRLVARGESTLAAAKSRLDAASPSAPASVPGWQVDPATNSVLVKHAPGAEARARAWVAAAGVDAGTVSYLEAVGRPRPLIDVVGGNRYWTSKYGCSVGFSVQGGFISAGHCGKVGETTTQPGGRFEGSSFPTDDMAFVRTNAGETPVGAVNDYNGGRVAVKGSQEAPVGSSICRSGGTTGWHCGTIRSRDATVDYGPEIGKVYQAIETTACAEPGDSGGSAISDGQAQGVTSGGSGDCKGGAATTYFQPVPEILTRYGVTLLTTDGGPNPPGCGTSVTGNVSSGATAVEPKAGYFDAAAGAQKGCLKGPAGTDFDLYLQKQSGTTWRTVASGTGPDSVEQVTYNGTAGRYRWQVRSYSGSGQYTLETVKP</sequence>
<keyword evidence="5" id="KW-0720">Serine protease</keyword>
<dbReference type="CDD" id="cd21112">
    <property type="entry name" value="alphaLP-like"/>
    <property type="match status" value="1"/>
</dbReference>
<comment type="caution">
    <text evidence="12">The sequence shown here is derived from an EMBL/GenBank/DDBJ whole genome shotgun (WGS) entry which is preliminary data.</text>
</comment>
<feature type="region of interest" description="Disordered" evidence="8">
    <location>
        <begin position="322"/>
        <end position="343"/>
    </location>
</feature>
<evidence type="ECO:0000256" key="2">
    <source>
        <dbReference type="ARBA" id="ARBA00022670"/>
    </source>
</evidence>
<feature type="domain" description="Peptidase S1A alpha-lytic prodomain" evidence="11">
    <location>
        <begin position="117"/>
        <end position="172"/>
    </location>
</feature>
<dbReference type="Proteomes" id="UP000547510">
    <property type="component" value="Unassembled WGS sequence"/>
</dbReference>
<evidence type="ECO:0000313" key="12">
    <source>
        <dbReference type="EMBL" id="MBB5958124.1"/>
    </source>
</evidence>
<accession>A0A841CP35</accession>
<keyword evidence="3 9" id="KW-0732">Signal</keyword>
<dbReference type="Gene3D" id="2.60.120.380">
    <property type="match status" value="1"/>
</dbReference>
<feature type="chain" id="PRO_5039642778" evidence="9">
    <location>
        <begin position="24"/>
        <end position="478"/>
    </location>
</feature>
<dbReference type="SUPFAM" id="SSF50494">
    <property type="entry name" value="Trypsin-like serine proteases"/>
    <property type="match status" value="1"/>
</dbReference>
<name>A0A841CP35_9PSEU</name>
<comment type="similarity">
    <text evidence="1">Belongs to the peptidase S1 family.</text>
</comment>
<evidence type="ECO:0000256" key="3">
    <source>
        <dbReference type="ARBA" id="ARBA00022729"/>
    </source>
</evidence>
<reference evidence="12 13" key="1">
    <citation type="submission" date="2020-08" db="EMBL/GenBank/DDBJ databases">
        <title>Genomic Encyclopedia of Type Strains, Phase III (KMG-III): the genomes of soil and plant-associated and newly described type strains.</title>
        <authorList>
            <person name="Whitman W."/>
        </authorList>
    </citation>
    <scope>NUCLEOTIDE SEQUENCE [LARGE SCALE GENOMIC DNA]</scope>
    <source>
        <strain evidence="12 13">CECT 8640</strain>
    </source>
</reference>
<dbReference type="Gene3D" id="3.30.300.50">
    <property type="match status" value="2"/>
</dbReference>
<gene>
    <name evidence="12" type="ORF">FHS29_004732</name>
</gene>
<evidence type="ECO:0000256" key="6">
    <source>
        <dbReference type="ARBA" id="ARBA00023145"/>
    </source>
</evidence>
<dbReference type="GO" id="GO:0005576">
    <property type="term" value="C:extracellular region"/>
    <property type="evidence" value="ECO:0007669"/>
    <property type="project" value="InterPro"/>
</dbReference>
<evidence type="ECO:0000256" key="9">
    <source>
        <dbReference type="SAM" id="SignalP"/>
    </source>
</evidence>
<evidence type="ECO:0000259" key="10">
    <source>
        <dbReference type="Pfam" id="PF00089"/>
    </source>
</evidence>
<evidence type="ECO:0000256" key="7">
    <source>
        <dbReference type="ARBA" id="ARBA00023157"/>
    </source>
</evidence>
<evidence type="ECO:0000256" key="4">
    <source>
        <dbReference type="ARBA" id="ARBA00022801"/>
    </source>
</evidence>
<dbReference type="InterPro" id="IPR001254">
    <property type="entry name" value="Trypsin_dom"/>
</dbReference>
<dbReference type="InterPro" id="IPR004236">
    <property type="entry name" value="Pept_S1_alpha_lytic"/>
</dbReference>
<dbReference type="GO" id="GO:0006508">
    <property type="term" value="P:proteolysis"/>
    <property type="evidence" value="ECO:0007669"/>
    <property type="project" value="UniProtKB-KW"/>
</dbReference>
<dbReference type="Gene3D" id="2.40.10.10">
    <property type="entry name" value="Trypsin-like serine proteases"/>
    <property type="match status" value="2"/>
</dbReference>
<organism evidence="12 13">
    <name type="scientific">Saccharothrix tamanrassetensis</name>
    <dbReference type="NCBI Taxonomy" id="1051531"/>
    <lineage>
        <taxon>Bacteria</taxon>
        <taxon>Bacillati</taxon>
        <taxon>Actinomycetota</taxon>
        <taxon>Actinomycetes</taxon>
        <taxon>Pseudonocardiales</taxon>
        <taxon>Pseudonocardiaceae</taxon>
        <taxon>Saccharothrix</taxon>
    </lineage>
</organism>
<keyword evidence="6" id="KW-0865">Zymogen</keyword>
<feature type="domain" description="Peptidase S1" evidence="10">
    <location>
        <begin position="214"/>
        <end position="361"/>
    </location>
</feature>
<dbReference type="InterPro" id="IPR035070">
    <property type="entry name" value="Streptogrisin_prodomain"/>
</dbReference>
<proteinExistence type="inferred from homology"/>
<evidence type="ECO:0000256" key="5">
    <source>
        <dbReference type="ARBA" id="ARBA00022825"/>
    </source>
</evidence>
<keyword evidence="7" id="KW-1015">Disulfide bond</keyword>
<dbReference type="AlphaFoldDB" id="A0A841CP35"/>
<dbReference type="RefSeq" id="WP_184693797.1">
    <property type="nucleotide sequence ID" value="NZ_JACHJN010000007.1"/>
</dbReference>
<evidence type="ECO:0000256" key="8">
    <source>
        <dbReference type="SAM" id="MobiDB-lite"/>
    </source>
</evidence>
<dbReference type="PRINTS" id="PR00861">
    <property type="entry name" value="ALYTICPTASE"/>
</dbReference>
<dbReference type="EMBL" id="JACHJN010000007">
    <property type="protein sequence ID" value="MBB5958124.1"/>
    <property type="molecule type" value="Genomic_DNA"/>
</dbReference>
<dbReference type="EC" id="3.4.21.-" evidence="12"/>
<dbReference type="Pfam" id="PF02983">
    <property type="entry name" value="Pro_Al_protease"/>
    <property type="match status" value="1"/>
</dbReference>
<evidence type="ECO:0000259" key="11">
    <source>
        <dbReference type="Pfam" id="PF02983"/>
    </source>
</evidence>
<dbReference type="InterPro" id="IPR001316">
    <property type="entry name" value="Pept_S1A_streptogrisin"/>
</dbReference>
<dbReference type="InterPro" id="IPR009003">
    <property type="entry name" value="Peptidase_S1_PA"/>
</dbReference>
<dbReference type="GO" id="GO:0004252">
    <property type="term" value="F:serine-type endopeptidase activity"/>
    <property type="evidence" value="ECO:0007669"/>
    <property type="project" value="InterPro"/>
</dbReference>
<keyword evidence="4 12" id="KW-0378">Hydrolase</keyword>
<evidence type="ECO:0000256" key="1">
    <source>
        <dbReference type="ARBA" id="ARBA00007664"/>
    </source>
</evidence>
<protein>
    <submittedName>
        <fullName evidence="12">Streptogrisin C</fullName>
        <ecNumber evidence="12">3.4.21.-</ecNumber>
    </submittedName>
</protein>
<dbReference type="InterPro" id="IPR043504">
    <property type="entry name" value="Peptidase_S1_PA_chymotrypsin"/>
</dbReference>
<dbReference type="Pfam" id="PF00089">
    <property type="entry name" value="Trypsin"/>
    <property type="match status" value="1"/>
</dbReference>
<keyword evidence="2" id="KW-0645">Protease</keyword>
<feature type="signal peptide" evidence="9">
    <location>
        <begin position="1"/>
        <end position="23"/>
    </location>
</feature>
<evidence type="ECO:0000313" key="13">
    <source>
        <dbReference type="Proteomes" id="UP000547510"/>
    </source>
</evidence>
<keyword evidence="13" id="KW-1185">Reference proteome</keyword>